<dbReference type="AlphaFoldDB" id="A0A804M5J4"/>
<dbReference type="GO" id="GO:0004722">
    <property type="term" value="F:protein serine/threonine phosphatase activity"/>
    <property type="evidence" value="ECO:0007669"/>
    <property type="project" value="UniProtKB-EC"/>
</dbReference>
<dbReference type="EC" id="3.1.3.16" evidence="1"/>
<organism evidence="3 4">
    <name type="scientific">Zea mays</name>
    <name type="common">Maize</name>
    <dbReference type="NCBI Taxonomy" id="4577"/>
    <lineage>
        <taxon>Eukaryota</taxon>
        <taxon>Viridiplantae</taxon>
        <taxon>Streptophyta</taxon>
        <taxon>Embryophyta</taxon>
        <taxon>Tracheophyta</taxon>
        <taxon>Spermatophyta</taxon>
        <taxon>Magnoliopsida</taxon>
        <taxon>Liliopsida</taxon>
        <taxon>Poales</taxon>
        <taxon>Poaceae</taxon>
        <taxon>PACMAD clade</taxon>
        <taxon>Panicoideae</taxon>
        <taxon>Andropogonodae</taxon>
        <taxon>Andropogoneae</taxon>
        <taxon>Tripsacinae</taxon>
        <taxon>Zea</taxon>
    </lineage>
</organism>
<sequence>MTSPCGGTGLSVVRGGAGRAMGRRDAGTRPAPWGHGVAVRAGERAKTESPTAHRLWVTSGCSALSIVKHGDLMVIANVGDSRDCSGHRIRRRRHHVVQLIVHLKPNVPRKSLLTGHEFLCAETMVVADVV</sequence>
<dbReference type="EnsemblPlants" id="Zm00001eb060770_T001">
    <property type="protein sequence ID" value="Zm00001eb060770_P001"/>
    <property type="gene ID" value="Zm00001eb060770"/>
</dbReference>
<evidence type="ECO:0000256" key="1">
    <source>
        <dbReference type="ARBA" id="ARBA00013081"/>
    </source>
</evidence>
<keyword evidence="4" id="KW-1185">Reference proteome</keyword>
<reference evidence="3" key="3">
    <citation type="submission" date="2021-05" db="UniProtKB">
        <authorList>
            <consortium name="EnsemblPlants"/>
        </authorList>
    </citation>
    <scope>IDENTIFICATION</scope>
    <source>
        <strain evidence="3">cv. B73</strain>
    </source>
</reference>
<protein>
    <recommendedName>
        <fullName evidence="1">protein-serine/threonine phosphatase</fullName>
        <ecNumber evidence="1">3.1.3.16</ecNumber>
    </recommendedName>
</protein>
<accession>A0A804M5J4</accession>
<dbReference type="InParanoid" id="A0A804M5J4"/>
<dbReference type="Proteomes" id="UP000007305">
    <property type="component" value="Chromosome 1"/>
</dbReference>
<reference evidence="4" key="1">
    <citation type="submission" date="2015-12" db="EMBL/GenBank/DDBJ databases">
        <title>Update maize B73 reference genome by single molecule sequencing technologies.</title>
        <authorList>
            <consortium name="Maize Genome Sequencing Project"/>
            <person name="Ware D."/>
        </authorList>
    </citation>
    <scope>NUCLEOTIDE SEQUENCE [LARGE SCALE GENOMIC DNA]</scope>
    <source>
        <strain evidence="4">cv. B73</strain>
    </source>
</reference>
<dbReference type="SUPFAM" id="SSF81606">
    <property type="entry name" value="PP2C-like"/>
    <property type="match status" value="1"/>
</dbReference>
<evidence type="ECO:0000313" key="4">
    <source>
        <dbReference type="Proteomes" id="UP000007305"/>
    </source>
</evidence>
<dbReference type="InterPro" id="IPR036457">
    <property type="entry name" value="PPM-type-like_dom_sf"/>
</dbReference>
<proteinExistence type="predicted"/>
<evidence type="ECO:0000256" key="2">
    <source>
        <dbReference type="SAM" id="MobiDB-lite"/>
    </source>
</evidence>
<dbReference type="Gene3D" id="3.60.40.10">
    <property type="entry name" value="PPM-type phosphatase domain"/>
    <property type="match status" value="1"/>
</dbReference>
<feature type="region of interest" description="Disordered" evidence="2">
    <location>
        <begin position="1"/>
        <end position="36"/>
    </location>
</feature>
<name>A0A804M5J4_MAIZE</name>
<reference evidence="3" key="2">
    <citation type="submission" date="2019-07" db="EMBL/GenBank/DDBJ databases">
        <authorList>
            <person name="Seetharam A."/>
            <person name="Woodhouse M."/>
            <person name="Cannon E."/>
        </authorList>
    </citation>
    <scope>NUCLEOTIDE SEQUENCE [LARGE SCALE GENOMIC DNA]</scope>
    <source>
        <strain evidence="3">cv. B73</strain>
    </source>
</reference>
<dbReference type="Gramene" id="Zm00001eb060770_T001">
    <property type="protein sequence ID" value="Zm00001eb060770_P001"/>
    <property type="gene ID" value="Zm00001eb060770"/>
</dbReference>
<evidence type="ECO:0000313" key="3">
    <source>
        <dbReference type="EnsemblPlants" id="Zm00001eb060770_P001"/>
    </source>
</evidence>